<dbReference type="GO" id="GO:0016020">
    <property type="term" value="C:membrane"/>
    <property type="evidence" value="ECO:0007669"/>
    <property type="project" value="UniProtKB-SubCell"/>
</dbReference>
<keyword evidence="3" id="KW-1133">Transmembrane helix</keyword>
<evidence type="ECO:0000256" key="1">
    <source>
        <dbReference type="ARBA" id="ARBA00004141"/>
    </source>
</evidence>
<proteinExistence type="predicted"/>
<dbReference type="EMBL" id="CM035443">
    <property type="protein sequence ID" value="KAH7278833.1"/>
    <property type="molecule type" value="Genomic_DNA"/>
</dbReference>
<reference evidence="5" key="1">
    <citation type="submission" date="2021-08" db="EMBL/GenBank/DDBJ databases">
        <title>WGS assembly of Ceratopteris richardii.</title>
        <authorList>
            <person name="Marchant D.B."/>
            <person name="Chen G."/>
            <person name="Jenkins J."/>
            <person name="Shu S."/>
            <person name="Leebens-Mack J."/>
            <person name="Grimwood J."/>
            <person name="Schmutz J."/>
            <person name="Soltis P."/>
            <person name="Soltis D."/>
            <person name="Chen Z.-H."/>
        </authorList>
    </citation>
    <scope>NUCLEOTIDE SEQUENCE</scope>
    <source>
        <strain evidence="5">Whitten #5841</strain>
        <tissue evidence="5">Leaf</tissue>
    </source>
</reference>
<evidence type="ECO:0000256" key="3">
    <source>
        <dbReference type="ARBA" id="ARBA00022989"/>
    </source>
</evidence>
<dbReference type="PANTHER" id="PTHR14154">
    <property type="entry name" value="UPF0041 BRAIN PROTEIN 44-RELATED"/>
    <property type="match status" value="1"/>
</dbReference>
<keyword evidence="2" id="KW-0812">Transmembrane</keyword>
<dbReference type="OrthoDB" id="566010at2759"/>
<sequence length="264" mass="30145">MQAEVPHALCAGQSHSFVFRRPSVQGAKCLHRNHARERFLRTKCGEESHAEVGCGHYIQSRCSPDIRGDTVLEYKVAGMNAGFRIRGKTPGSGRESECTRFRDVRWKNGTWDLSMFTSGNGKIDWDAVINAEVLRRKWLEEKPEASLNEDPVVFRTSIIPWWSWVKRFHLPEAEVLNGRAAMIGFTIGLLVEILTGLSLVEQISSNPGKLLLFVTVIGVMLLREMSDVEKYKRLIHEWTLYGKQWRASWYDTGIPNSETQIRDP</sequence>
<organism evidence="5 6">
    <name type="scientific">Ceratopteris richardii</name>
    <name type="common">Triangle waterfern</name>
    <dbReference type="NCBI Taxonomy" id="49495"/>
    <lineage>
        <taxon>Eukaryota</taxon>
        <taxon>Viridiplantae</taxon>
        <taxon>Streptophyta</taxon>
        <taxon>Embryophyta</taxon>
        <taxon>Tracheophyta</taxon>
        <taxon>Polypodiopsida</taxon>
        <taxon>Polypodiidae</taxon>
        <taxon>Polypodiales</taxon>
        <taxon>Pteridineae</taxon>
        <taxon>Pteridaceae</taxon>
        <taxon>Parkerioideae</taxon>
        <taxon>Ceratopteris</taxon>
    </lineage>
</organism>
<evidence type="ECO:0000313" key="5">
    <source>
        <dbReference type="EMBL" id="KAH7278833.1"/>
    </source>
</evidence>
<dbReference type="Proteomes" id="UP000825935">
    <property type="component" value="Chromosome 38"/>
</dbReference>
<dbReference type="AlphaFoldDB" id="A0A8T2Q5H3"/>
<evidence type="ECO:0000313" key="6">
    <source>
        <dbReference type="Proteomes" id="UP000825935"/>
    </source>
</evidence>
<evidence type="ECO:0000256" key="4">
    <source>
        <dbReference type="ARBA" id="ARBA00023136"/>
    </source>
</evidence>
<gene>
    <name evidence="5" type="ORF">KP509_38G058000</name>
</gene>
<keyword evidence="4" id="KW-0472">Membrane</keyword>
<name>A0A8T2Q5H3_CERRI</name>
<accession>A0A8T2Q5H3</accession>
<comment type="subcellular location">
    <subcellularLocation>
        <location evidence="1">Membrane</location>
        <topology evidence="1">Multi-pass membrane protein</topology>
    </subcellularLocation>
</comment>
<protein>
    <submittedName>
        <fullName evidence="5">Uncharacterized protein</fullName>
    </submittedName>
</protein>
<comment type="caution">
    <text evidence="5">The sequence shown here is derived from an EMBL/GenBank/DDBJ whole genome shotgun (WGS) entry which is preliminary data.</text>
</comment>
<keyword evidence="6" id="KW-1185">Reference proteome</keyword>
<dbReference type="SUPFAM" id="SSF103511">
    <property type="entry name" value="Chlorophyll a-b binding protein"/>
    <property type="match status" value="1"/>
</dbReference>
<evidence type="ECO:0000256" key="2">
    <source>
        <dbReference type="ARBA" id="ARBA00022692"/>
    </source>
</evidence>